<dbReference type="AlphaFoldDB" id="A0A178W1B9"/>
<evidence type="ECO:0000256" key="6">
    <source>
        <dbReference type="SAM" id="MobiDB-lite"/>
    </source>
</evidence>
<protein>
    <recommendedName>
        <fullName evidence="11">ATPase AAA-type core domain-containing protein</fullName>
    </recommendedName>
</protein>
<accession>A0A178W1B9</accession>
<proteinExistence type="predicted"/>
<keyword evidence="2" id="KW-0547">Nucleotide-binding</keyword>
<dbReference type="PANTHER" id="PTHR23070">
    <property type="entry name" value="BCS1 AAA-TYPE ATPASE"/>
    <property type="match status" value="1"/>
</dbReference>
<dbReference type="Proteomes" id="UP000078284">
    <property type="component" value="Chromosome 2"/>
</dbReference>
<dbReference type="InterPro" id="IPR050747">
    <property type="entry name" value="Mitochondrial_chaperone_BCS1"/>
</dbReference>
<comment type="cofactor">
    <cofactor evidence="1">
        <name>Mg(2+)</name>
        <dbReference type="ChEBI" id="CHEBI:18420"/>
    </cofactor>
</comment>
<keyword evidence="3" id="KW-0378">Hydrolase</keyword>
<evidence type="ECO:0000313" key="10">
    <source>
        <dbReference type="Proteomes" id="UP000078284"/>
    </source>
</evidence>
<comment type="caution">
    <text evidence="9">The sequence shown here is derived from an EMBL/GenBank/DDBJ whole genome shotgun (WGS) entry which is preliminary data.</text>
</comment>
<evidence type="ECO:0000256" key="3">
    <source>
        <dbReference type="ARBA" id="ARBA00022801"/>
    </source>
</evidence>
<name>A0A178W1B9_ARATH</name>
<feature type="domain" description="AAA-type ATPase N-terminal" evidence="8">
    <location>
        <begin position="31"/>
        <end position="94"/>
    </location>
</feature>
<evidence type="ECO:0000313" key="9">
    <source>
        <dbReference type="EMBL" id="OAP11355.1"/>
    </source>
</evidence>
<dbReference type="Pfam" id="PF00004">
    <property type="entry name" value="AAA"/>
    <property type="match status" value="1"/>
</dbReference>
<keyword evidence="4" id="KW-0067">ATP-binding</keyword>
<reference evidence="10" key="1">
    <citation type="journal article" date="2016" name="Proc. Natl. Acad. Sci. U.S.A.">
        <title>Chromosome-level assembly of Arabidopsis thaliana Ler reveals the extent of translocation and inversion polymorphisms.</title>
        <authorList>
            <person name="Zapata L."/>
            <person name="Ding J."/>
            <person name="Willing E.M."/>
            <person name="Hartwig B."/>
            <person name="Bezdan D."/>
            <person name="Jiao W.B."/>
            <person name="Patel V."/>
            <person name="Velikkakam James G."/>
            <person name="Koornneef M."/>
            <person name="Ossowski S."/>
            <person name="Schneeberger K."/>
        </authorList>
    </citation>
    <scope>NUCLEOTIDE SEQUENCE [LARGE SCALE GENOMIC DNA]</scope>
    <source>
        <strain evidence="10">cv. Landsberg erecta</strain>
    </source>
</reference>
<dbReference type="GO" id="GO:0005524">
    <property type="term" value="F:ATP binding"/>
    <property type="evidence" value="ECO:0007669"/>
    <property type="project" value="UniProtKB-KW"/>
</dbReference>
<dbReference type="EMBL" id="LUHQ01000002">
    <property type="protein sequence ID" value="OAP11355.1"/>
    <property type="molecule type" value="Genomic_DNA"/>
</dbReference>
<dbReference type="SUPFAM" id="SSF52540">
    <property type="entry name" value="P-loop containing nucleoside triphosphate hydrolases"/>
    <property type="match status" value="1"/>
</dbReference>
<evidence type="ECO:0000256" key="5">
    <source>
        <dbReference type="ARBA" id="ARBA00022842"/>
    </source>
</evidence>
<gene>
    <name evidence="9" type="ordered locus">AXX17_At2g03350</name>
</gene>
<evidence type="ECO:0000256" key="4">
    <source>
        <dbReference type="ARBA" id="ARBA00022840"/>
    </source>
</evidence>
<keyword evidence="5" id="KW-0460">Magnesium</keyword>
<feature type="region of interest" description="Disordered" evidence="6">
    <location>
        <begin position="208"/>
        <end position="235"/>
    </location>
</feature>
<dbReference type="Gene3D" id="3.40.50.300">
    <property type="entry name" value="P-loop containing nucleotide triphosphate hydrolases"/>
    <property type="match status" value="1"/>
</dbReference>
<dbReference type="Pfam" id="PF14363">
    <property type="entry name" value="AAA_assoc"/>
    <property type="match status" value="1"/>
</dbReference>
<evidence type="ECO:0008006" key="11">
    <source>
        <dbReference type="Google" id="ProtNLM"/>
    </source>
</evidence>
<evidence type="ECO:0000259" key="8">
    <source>
        <dbReference type="Pfam" id="PF14363"/>
    </source>
</evidence>
<dbReference type="InterPro" id="IPR025753">
    <property type="entry name" value="AAA_N_dom"/>
</dbReference>
<evidence type="ECO:0000256" key="1">
    <source>
        <dbReference type="ARBA" id="ARBA00001946"/>
    </source>
</evidence>
<dbReference type="InterPro" id="IPR003959">
    <property type="entry name" value="ATPase_AAA_core"/>
</dbReference>
<dbReference type="GO" id="GO:0016887">
    <property type="term" value="F:ATP hydrolysis activity"/>
    <property type="evidence" value="ECO:0007669"/>
    <property type="project" value="InterPro"/>
</dbReference>
<evidence type="ECO:0000256" key="2">
    <source>
        <dbReference type="ARBA" id="ARBA00022741"/>
    </source>
</evidence>
<dbReference type="InterPro" id="IPR027417">
    <property type="entry name" value="P-loop_NTPase"/>
</dbReference>
<organism evidence="9 10">
    <name type="scientific">Arabidopsis thaliana</name>
    <name type="common">Mouse-ear cress</name>
    <dbReference type="NCBI Taxonomy" id="3702"/>
    <lineage>
        <taxon>Eukaryota</taxon>
        <taxon>Viridiplantae</taxon>
        <taxon>Streptophyta</taxon>
        <taxon>Embryophyta</taxon>
        <taxon>Tracheophyta</taxon>
        <taxon>Spermatophyta</taxon>
        <taxon>Magnoliopsida</taxon>
        <taxon>eudicotyledons</taxon>
        <taxon>Gunneridae</taxon>
        <taxon>Pentapetalae</taxon>
        <taxon>rosids</taxon>
        <taxon>malvids</taxon>
        <taxon>Brassicales</taxon>
        <taxon>Brassicaceae</taxon>
        <taxon>Camelineae</taxon>
        <taxon>Arabidopsis</taxon>
    </lineage>
</organism>
<evidence type="ECO:0000259" key="7">
    <source>
        <dbReference type="Pfam" id="PF00004"/>
    </source>
</evidence>
<feature type="domain" description="ATPase AAA-type core" evidence="7">
    <location>
        <begin position="146"/>
        <end position="221"/>
    </location>
</feature>
<sequence>MKNNIPMMIPDNPSSTTDVNIIEPRNIRISFVIDHTFRAAKVYLKTRLAGLSTGEILVGSSDLKNPTAEPNLGIPPNTKIVDEFEGIHLEWTLHSLETKSYPYEKKYFHLTCKKEFREKILKDYETSQRSRKDFFKSVGRAWKRGYLLYGPPGTGKSSMVAAIANHMNCNIYDLQIQSVKDDAELRRVLTATNNRSILLIEDIDCGTDSSRRRQTKNEEDDEVKKKKKKPDLGVS</sequence>